<reference evidence="2" key="1">
    <citation type="submission" date="2022-06" db="EMBL/GenBank/DDBJ databases">
        <authorList>
            <person name="Dietemann V."/>
            <person name="Ory F."/>
            <person name="Dainat B."/>
            <person name="Oberhansli S."/>
        </authorList>
    </citation>
    <scope>NUCLEOTIDE SEQUENCE</scope>
    <source>
        <strain evidence="2">Ena-SAMPLE-TAB-26-04-2022-14:26:32:270-5432</strain>
    </source>
</reference>
<name>A0ABN8TXY8_9BACL</name>
<gene>
    <name evidence="2" type="ORF">WJ0W_000849</name>
    <name evidence="3" type="ORF">WJ0W_004579</name>
</gene>
<feature type="compositionally biased region" description="Polar residues" evidence="1">
    <location>
        <begin position="141"/>
        <end position="154"/>
    </location>
</feature>
<evidence type="ECO:0000256" key="1">
    <source>
        <dbReference type="SAM" id="MobiDB-lite"/>
    </source>
</evidence>
<dbReference type="EMBL" id="CALYLO010000001">
    <property type="protein sequence ID" value="CAH8243610.1"/>
    <property type="molecule type" value="Genomic_DNA"/>
</dbReference>
<feature type="region of interest" description="Disordered" evidence="1">
    <location>
        <begin position="139"/>
        <end position="187"/>
    </location>
</feature>
<sequence>MTTNWESLLATFDQQWQEIEVDPSGNVRLPDGNYQVSLDSTLIEKSKDGSKVLWKITFKVLTGSQNAGKLIFYTSVLNDAERLQYIKQDCYRLGFPIAKLSDLPKQFERMLDIKVEVQLKTKGEYQNCYIQKRLGDVESGAQHQPNHGTRSQGARSGRPTPPNVSRQGDPFADDGRPINISEDDIPF</sequence>
<evidence type="ECO:0000313" key="3">
    <source>
        <dbReference type="EMBL" id="CAH8247345.1"/>
    </source>
</evidence>
<dbReference type="EMBL" id="CALYLO010000006">
    <property type="protein sequence ID" value="CAH8247345.1"/>
    <property type="molecule type" value="Genomic_DNA"/>
</dbReference>
<evidence type="ECO:0000313" key="4">
    <source>
        <dbReference type="Proteomes" id="UP001154322"/>
    </source>
</evidence>
<dbReference type="RefSeq" id="WP_213431357.1">
    <property type="nucleotide sequence ID" value="NZ_AP031286.1"/>
</dbReference>
<comment type="caution">
    <text evidence="2">The sequence shown here is derived from an EMBL/GenBank/DDBJ whole genome shotgun (WGS) entry which is preliminary data.</text>
</comment>
<dbReference type="InterPro" id="IPR007731">
    <property type="entry name" value="DUF669"/>
</dbReference>
<dbReference type="Pfam" id="PF05037">
    <property type="entry name" value="DUF669"/>
    <property type="match status" value="1"/>
</dbReference>
<dbReference type="Proteomes" id="UP001154322">
    <property type="component" value="Unassembled WGS sequence"/>
</dbReference>
<protein>
    <submittedName>
        <fullName evidence="2">DUF669 domain-containing protein</fullName>
    </submittedName>
</protein>
<keyword evidence="4" id="KW-1185">Reference proteome</keyword>
<organism evidence="2 4">
    <name type="scientific">Paenibacillus melissococcoides</name>
    <dbReference type="NCBI Taxonomy" id="2912268"/>
    <lineage>
        <taxon>Bacteria</taxon>
        <taxon>Bacillati</taxon>
        <taxon>Bacillota</taxon>
        <taxon>Bacilli</taxon>
        <taxon>Bacillales</taxon>
        <taxon>Paenibacillaceae</taxon>
        <taxon>Paenibacillus</taxon>
    </lineage>
</organism>
<evidence type="ECO:0000313" key="2">
    <source>
        <dbReference type="EMBL" id="CAH8243610.1"/>
    </source>
</evidence>
<proteinExistence type="predicted"/>
<accession>A0ABN8TXY8</accession>